<evidence type="ECO:0000313" key="4">
    <source>
        <dbReference type="Proteomes" id="UP001309299"/>
    </source>
</evidence>
<dbReference type="InterPro" id="IPR000214">
    <property type="entry name" value="Znf_DNA_glyclase/AP_lyase"/>
</dbReference>
<dbReference type="GO" id="GO:0003906">
    <property type="term" value="F:DNA-(apurinic or apyrimidinic site) endonuclease activity"/>
    <property type="evidence" value="ECO:0007669"/>
    <property type="project" value="InterPro"/>
</dbReference>
<comment type="caution">
    <text evidence="3">The sequence shown here is derived from an EMBL/GenBank/DDBJ whole genome shotgun (WGS) entry which is preliminary data.</text>
</comment>
<sequence>MYGSQGKECRCCGTVIVRESFANRSSHRCSRCQRSRR</sequence>
<evidence type="ECO:0000259" key="2">
    <source>
        <dbReference type="PROSITE" id="PS51066"/>
    </source>
</evidence>
<evidence type="ECO:0000256" key="1">
    <source>
        <dbReference type="PROSITE-ProRule" id="PRU00391"/>
    </source>
</evidence>
<dbReference type="GO" id="GO:0016799">
    <property type="term" value="F:hydrolase activity, hydrolyzing N-glycosyl compounds"/>
    <property type="evidence" value="ECO:0007669"/>
    <property type="project" value="InterPro"/>
</dbReference>
<keyword evidence="1" id="KW-0862">Zinc</keyword>
<dbReference type="RefSeq" id="WP_147612099.1">
    <property type="nucleotide sequence ID" value="NZ_JAHDTY010000014.1"/>
</dbReference>
<accession>A0AB35XQY1</accession>
<dbReference type="GO" id="GO:0008270">
    <property type="term" value="F:zinc ion binding"/>
    <property type="evidence" value="ECO:0007669"/>
    <property type="project" value="UniProtKB-KW"/>
</dbReference>
<feature type="domain" description="FPG-type" evidence="2">
    <location>
        <begin position="1"/>
        <end position="34"/>
    </location>
</feature>
<dbReference type="SUPFAM" id="SSF57716">
    <property type="entry name" value="Glucocorticoid receptor-like (DNA-binding domain)"/>
    <property type="match status" value="1"/>
</dbReference>
<dbReference type="EMBL" id="JBAKUA010000026">
    <property type="protein sequence ID" value="MEH1547684.1"/>
    <property type="molecule type" value="Genomic_DNA"/>
</dbReference>
<protein>
    <submittedName>
        <fullName evidence="3">Zinc finger domain-containing protein</fullName>
    </submittedName>
</protein>
<dbReference type="PROSITE" id="PS51066">
    <property type="entry name" value="ZF_FPG_2"/>
    <property type="match status" value="1"/>
</dbReference>
<keyword evidence="1" id="KW-0863">Zinc-finger</keyword>
<dbReference type="InterPro" id="IPR010663">
    <property type="entry name" value="Znf_FPG/IleRS"/>
</dbReference>
<evidence type="ECO:0000313" key="3">
    <source>
        <dbReference type="EMBL" id="MEH1547684.1"/>
    </source>
</evidence>
<dbReference type="AlphaFoldDB" id="A0AB35XQY1"/>
<gene>
    <name evidence="3" type="ORF">V7F78_11920</name>
</gene>
<name>A0AB35XQY1_9ACTN</name>
<organism evidence="3 4">
    <name type="scientific">Cutibacterium avidum</name>
    <dbReference type="NCBI Taxonomy" id="33010"/>
    <lineage>
        <taxon>Bacteria</taxon>
        <taxon>Bacillati</taxon>
        <taxon>Actinomycetota</taxon>
        <taxon>Actinomycetes</taxon>
        <taxon>Propionibacteriales</taxon>
        <taxon>Propionibacteriaceae</taxon>
        <taxon>Cutibacterium</taxon>
    </lineage>
</organism>
<proteinExistence type="predicted"/>
<dbReference type="Proteomes" id="UP001309299">
    <property type="component" value="Unassembled WGS sequence"/>
</dbReference>
<dbReference type="Gene3D" id="1.10.8.50">
    <property type="match status" value="1"/>
</dbReference>
<dbReference type="GO" id="GO:0006284">
    <property type="term" value="P:base-excision repair"/>
    <property type="evidence" value="ECO:0007669"/>
    <property type="project" value="InterPro"/>
</dbReference>
<keyword evidence="1" id="KW-0479">Metal-binding</keyword>
<dbReference type="Pfam" id="PF06827">
    <property type="entry name" value="zf-FPG_IleRS"/>
    <property type="match status" value="1"/>
</dbReference>
<reference evidence="3" key="1">
    <citation type="submission" date="2024-02" db="EMBL/GenBank/DDBJ databases">
        <title>Bacterial skin colonization with Propionibacterium avidum as a risk factor for Periprosthetic Joint Infections - a single-center prospective study.</title>
        <authorList>
            <person name="Achermann Y."/>
        </authorList>
    </citation>
    <scope>NUCLEOTIDE SEQUENCE</scope>
    <source>
        <strain evidence="3">PAVI-2017310195</strain>
    </source>
</reference>